<proteinExistence type="predicted"/>
<reference evidence="1 2" key="1">
    <citation type="submission" date="2014-04" db="EMBL/GenBank/DDBJ databases">
        <authorList>
            <consortium name="DOE Joint Genome Institute"/>
            <person name="Kuo A."/>
            <person name="Kohler A."/>
            <person name="Costa M.D."/>
            <person name="Nagy L.G."/>
            <person name="Floudas D."/>
            <person name="Copeland A."/>
            <person name="Barry K.W."/>
            <person name="Cichocki N."/>
            <person name="Veneault-Fourrey C."/>
            <person name="LaButti K."/>
            <person name="Lindquist E.A."/>
            <person name="Lipzen A."/>
            <person name="Lundell T."/>
            <person name="Morin E."/>
            <person name="Murat C."/>
            <person name="Sun H."/>
            <person name="Tunlid A."/>
            <person name="Henrissat B."/>
            <person name="Grigoriev I.V."/>
            <person name="Hibbett D.S."/>
            <person name="Martin F."/>
            <person name="Nordberg H.P."/>
            <person name="Cantor M.N."/>
            <person name="Hua S.X."/>
        </authorList>
    </citation>
    <scope>NUCLEOTIDE SEQUENCE [LARGE SCALE GENOMIC DNA]</scope>
    <source>
        <strain evidence="1 2">441</strain>
    </source>
</reference>
<accession>A0A0C9ZI62</accession>
<organism evidence="1 2">
    <name type="scientific">Pisolithus microcarpus 441</name>
    <dbReference type="NCBI Taxonomy" id="765257"/>
    <lineage>
        <taxon>Eukaryota</taxon>
        <taxon>Fungi</taxon>
        <taxon>Dikarya</taxon>
        <taxon>Basidiomycota</taxon>
        <taxon>Agaricomycotina</taxon>
        <taxon>Agaricomycetes</taxon>
        <taxon>Agaricomycetidae</taxon>
        <taxon>Boletales</taxon>
        <taxon>Sclerodermatineae</taxon>
        <taxon>Pisolithaceae</taxon>
        <taxon>Pisolithus</taxon>
    </lineage>
</organism>
<dbReference type="AlphaFoldDB" id="A0A0C9ZI62"/>
<dbReference type="HOGENOM" id="CLU_1768850_0_0_1"/>
<evidence type="ECO:0000313" key="2">
    <source>
        <dbReference type="Proteomes" id="UP000054018"/>
    </source>
</evidence>
<keyword evidence="2" id="KW-1185">Reference proteome</keyword>
<evidence type="ECO:0000313" key="1">
    <source>
        <dbReference type="EMBL" id="KIK22192.1"/>
    </source>
</evidence>
<gene>
    <name evidence="1" type="ORF">PISMIDRAFT_509592</name>
</gene>
<name>A0A0C9ZI62_9AGAM</name>
<reference evidence="2" key="2">
    <citation type="submission" date="2015-01" db="EMBL/GenBank/DDBJ databases">
        <title>Evolutionary Origins and Diversification of the Mycorrhizal Mutualists.</title>
        <authorList>
            <consortium name="DOE Joint Genome Institute"/>
            <consortium name="Mycorrhizal Genomics Consortium"/>
            <person name="Kohler A."/>
            <person name="Kuo A."/>
            <person name="Nagy L.G."/>
            <person name="Floudas D."/>
            <person name="Copeland A."/>
            <person name="Barry K.W."/>
            <person name="Cichocki N."/>
            <person name="Veneault-Fourrey C."/>
            <person name="LaButti K."/>
            <person name="Lindquist E.A."/>
            <person name="Lipzen A."/>
            <person name="Lundell T."/>
            <person name="Morin E."/>
            <person name="Murat C."/>
            <person name="Riley R."/>
            <person name="Ohm R."/>
            <person name="Sun H."/>
            <person name="Tunlid A."/>
            <person name="Henrissat B."/>
            <person name="Grigoriev I.V."/>
            <person name="Hibbett D.S."/>
            <person name="Martin F."/>
        </authorList>
    </citation>
    <scope>NUCLEOTIDE SEQUENCE [LARGE SCALE GENOMIC DNA]</scope>
    <source>
        <strain evidence="2">441</strain>
    </source>
</reference>
<dbReference type="Proteomes" id="UP000054018">
    <property type="component" value="Unassembled WGS sequence"/>
</dbReference>
<dbReference type="EMBL" id="KN833742">
    <property type="protein sequence ID" value="KIK22192.1"/>
    <property type="molecule type" value="Genomic_DNA"/>
</dbReference>
<protein>
    <submittedName>
        <fullName evidence="1">Unplaced genomic scaffold scaffold_58, whole genome shotgun sequence</fullName>
    </submittedName>
</protein>
<sequence>MRQNDEIISPTNSRPTVPMPASFFLFQMSILIYGDCKMWSSTLTIRNLSDCCRAFGFYWCTERAWLRMKSTMEPMATQGVEHIPTRSGERAFATDNNRTLALLASSVSNAYEEGKRGLMNWHSHIYDLGPVGTVTTNYRSRLTCVRS</sequence>